<name>A0A1F7RVK9_9BACT</name>
<dbReference type="Pfam" id="PF12172">
    <property type="entry name" value="zf-ChsH2"/>
    <property type="match status" value="1"/>
</dbReference>
<dbReference type="Proteomes" id="UP000179266">
    <property type="component" value="Unassembled WGS sequence"/>
</dbReference>
<dbReference type="AlphaFoldDB" id="A0A1F7RVK9"/>
<dbReference type="PANTHER" id="PTHR34075">
    <property type="entry name" value="BLR3430 PROTEIN"/>
    <property type="match status" value="1"/>
</dbReference>
<accession>A0A1F7RVK9</accession>
<dbReference type="Pfam" id="PF01796">
    <property type="entry name" value="OB_ChsH2_C"/>
    <property type="match status" value="1"/>
</dbReference>
<dbReference type="InterPro" id="IPR052513">
    <property type="entry name" value="Thioester_dehydratase-like"/>
</dbReference>
<protein>
    <submittedName>
        <fullName evidence="3">Transcriptional regulator</fullName>
    </submittedName>
</protein>
<proteinExistence type="predicted"/>
<evidence type="ECO:0000259" key="1">
    <source>
        <dbReference type="Pfam" id="PF01796"/>
    </source>
</evidence>
<evidence type="ECO:0000259" key="2">
    <source>
        <dbReference type="Pfam" id="PF12172"/>
    </source>
</evidence>
<sequence>MISPPRYWREIPQRYRLEAAKCKKCGKIFYPPRVVCSQCQHREFEKIVLPNTGKIDTFTVIRVPPSQFEDLAPYAVGIIELDNGVRITSQIVDCEFNDIEIGKPVRLEFRRIQTDGESGILAYGHKCVLT</sequence>
<dbReference type="SUPFAM" id="SSF50249">
    <property type="entry name" value="Nucleic acid-binding proteins"/>
    <property type="match status" value="1"/>
</dbReference>
<gene>
    <name evidence="3" type="ORF">A2161_12590</name>
</gene>
<dbReference type="EMBL" id="MGDD01000168">
    <property type="protein sequence ID" value="OGL45609.1"/>
    <property type="molecule type" value="Genomic_DNA"/>
</dbReference>
<dbReference type="Gene3D" id="6.10.30.10">
    <property type="match status" value="1"/>
</dbReference>
<feature type="domain" description="ChsH2 C-terminal OB-fold" evidence="1">
    <location>
        <begin position="49"/>
        <end position="110"/>
    </location>
</feature>
<dbReference type="InterPro" id="IPR022002">
    <property type="entry name" value="ChsH2_Znr"/>
</dbReference>
<evidence type="ECO:0000313" key="4">
    <source>
        <dbReference type="Proteomes" id="UP000179266"/>
    </source>
</evidence>
<dbReference type="InterPro" id="IPR012340">
    <property type="entry name" value="NA-bd_OB-fold"/>
</dbReference>
<dbReference type="PANTHER" id="PTHR34075:SF5">
    <property type="entry name" value="BLR3430 PROTEIN"/>
    <property type="match status" value="1"/>
</dbReference>
<organism evidence="3 4">
    <name type="scientific">Candidatus Schekmanbacteria bacterium RBG_13_48_7</name>
    <dbReference type="NCBI Taxonomy" id="1817878"/>
    <lineage>
        <taxon>Bacteria</taxon>
        <taxon>Candidatus Schekmaniibacteriota</taxon>
    </lineage>
</organism>
<evidence type="ECO:0000313" key="3">
    <source>
        <dbReference type="EMBL" id="OGL45609.1"/>
    </source>
</evidence>
<reference evidence="3 4" key="1">
    <citation type="journal article" date="2016" name="Nat. Commun.">
        <title>Thousands of microbial genomes shed light on interconnected biogeochemical processes in an aquifer system.</title>
        <authorList>
            <person name="Anantharaman K."/>
            <person name="Brown C.T."/>
            <person name="Hug L.A."/>
            <person name="Sharon I."/>
            <person name="Castelle C.J."/>
            <person name="Probst A.J."/>
            <person name="Thomas B.C."/>
            <person name="Singh A."/>
            <person name="Wilkins M.J."/>
            <person name="Karaoz U."/>
            <person name="Brodie E.L."/>
            <person name="Williams K.H."/>
            <person name="Hubbard S.S."/>
            <person name="Banfield J.F."/>
        </authorList>
    </citation>
    <scope>NUCLEOTIDE SEQUENCE [LARGE SCALE GENOMIC DNA]</scope>
</reference>
<comment type="caution">
    <text evidence="3">The sequence shown here is derived from an EMBL/GenBank/DDBJ whole genome shotgun (WGS) entry which is preliminary data.</text>
</comment>
<dbReference type="InterPro" id="IPR002878">
    <property type="entry name" value="ChsH2_C"/>
</dbReference>
<feature type="domain" description="ChsH2 rubredoxin-like zinc ribbon" evidence="2">
    <location>
        <begin position="9"/>
        <end position="44"/>
    </location>
</feature>